<sequence length="392" mass="40088">AVAANGDITFSGTPEEGSTITIADNEITFFDSSGDYDNSTDAATAYGADFAVDVNSLSNTDVPQAIIDEIGGASAISGYTLNDAGSGQLDVDADSTGAFGGTTFLDANDASATAASGDITFDGVATEGSSITIGDETIGFYNSSLENYANDSEAIAGLETDFAIDVANIDNADGMRDAVIGLEAGLAADVSLSSGGTGQVNIDANATGTSGNSINLEVSEDTTTGFEANFQIGANQGQSMTINVSDMRASALGISGETAGDTADGVGDKAAGAVFTEIQNVTDGTDDTSTEYALDVSSHEKASAAVETINQAIEEVSSQRSELGAYQNRLEHTISNLDNSSENLSAAESRIRDVDMAEEMMEMTRSNILSQASQSMLAQANQRPQSVLQLLG</sequence>
<evidence type="ECO:0000313" key="6">
    <source>
        <dbReference type="Proteomes" id="UP000199163"/>
    </source>
</evidence>
<protein>
    <submittedName>
        <fullName evidence="5">Flagellin</fullName>
    </submittedName>
</protein>
<dbReference type="Gene3D" id="1.20.1330.10">
    <property type="entry name" value="f41 fragment of flagellin, N-terminal domain"/>
    <property type="match status" value="1"/>
</dbReference>
<name>A0A1G8JTT3_9BACI</name>
<dbReference type="STRING" id="568899.SAMN05192534_13619"/>
<keyword evidence="6" id="KW-1185">Reference proteome</keyword>
<evidence type="ECO:0000256" key="1">
    <source>
        <dbReference type="ARBA" id="ARBA00004365"/>
    </source>
</evidence>
<dbReference type="GO" id="GO:0005198">
    <property type="term" value="F:structural molecule activity"/>
    <property type="evidence" value="ECO:0007669"/>
    <property type="project" value="InterPro"/>
</dbReference>
<keyword evidence="5" id="KW-0969">Cilium</keyword>
<dbReference type="InterPro" id="IPR001492">
    <property type="entry name" value="Flagellin"/>
</dbReference>
<proteinExistence type="inferred from homology"/>
<accession>A0A1G8JTT3</accession>
<evidence type="ECO:0000256" key="3">
    <source>
        <dbReference type="ARBA" id="ARBA00023143"/>
    </source>
</evidence>
<gene>
    <name evidence="5" type="ORF">SAMN05192534_13619</name>
</gene>
<dbReference type="EMBL" id="FNDK01000036">
    <property type="protein sequence ID" value="SDI34000.1"/>
    <property type="molecule type" value="Genomic_DNA"/>
</dbReference>
<dbReference type="GO" id="GO:0009288">
    <property type="term" value="C:bacterial-type flagellum"/>
    <property type="evidence" value="ECO:0007669"/>
    <property type="project" value="UniProtKB-SubCell"/>
</dbReference>
<evidence type="ECO:0000256" key="2">
    <source>
        <dbReference type="ARBA" id="ARBA00005709"/>
    </source>
</evidence>
<dbReference type="SUPFAM" id="SSF64518">
    <property type="entry name" value="Phase 1 flagellin"/>
    <property type="match status" value="1"/>
</dbReference>
<dbReference type="InterPro" id="IPR042187">
    <property type="entry name" value="Flagellin_C_sub2"/>
</dbReference>
<keyword evidence="5" id="KW-0966">Cell projection</keyword>
<reference evidence="5 6" key="1">
    <citation type="submission" date="2016-10" db="EMBL/GenBank/DDBJ databases">
        <authorList>
            <person name="de Groot N.N."/>
        </authorList>
    </citation>
    <scope>NUCLEOTIDE SEQUENCE [LARGE SCALE GENOMIC DNA]</scope>
    <source>
        <strain evidence="5 6">DSM 21632</strain>
    </source>
</reference>
<dbReference type="AlphaFoldDB" id="A0A1G8JTT3"/>
<evidence type="ECO:0000259" key="4">
    <source>
        <dbReference type="Pfam" id="PF00700"/>
    </source>
</evidence>
<dbReference type="PANTHER" id="PTHR42792:SF2">
    <property type="entry name" value="FLAGELLIN"/>
    <property type="match status" value="1"/>
</dbReference>
<dbReference type="Pfam" id="PF00700">
    <property type="entry name" value="Flagellin_C"/>
    <property type="match status" value="1"/>
</dbReference>
<organism evidence="5 6">
    <name type="scientific">Alteribacillus persepolensis</name>
    <dbReference type="NCBI Taxonomy" id="568899"/>
    <lineage>
        <taxon>Bacteria</taxon>
        <taxon>Bacillati</taxon>
        <taxon>Bacillota</taxon>
        <taxon>Bacilli</taxon>
        <taxon>Bacillales</taxon>
        <taxon>Bacillaceae</taxon>
        <taxon>Alteribacillus</taxon>
    </lineage>
</organism>
<dbReference type="InterPro" id="IPR046358">
    <property type="entry name" value="Flagellin_C"/>
</dbReference>
<dbReference type="Proteomes" id="UP000199163">
    <property type="component" value="Unassembled WGS sequence"/>
</dbReference>
<keyword evidence="5" id="KW-0282">Flagellum</keyword>
<comment type="similarity">
    <text evidence="2">Belongs to the bacterial flagellin family.</text>
</comment>
<feature type="non-terminal residue" evidence="5">
    <location>
        <position position="1"/>
    </location>
</feature>
<feature type="domain" description="Flagellin C-terminal" evidence="4">
    <location>
        <begin position="307"/>
        <end position="391"/>
    </location>
</feature>
<dbReference type="PANTHER" id="PTHR42792">
    <property type="entry name" value="FLAGELLIN"/>
    <property type="match status" value="1"/>
</dbReference>
<comment type="subcellular location">
    <subcellularLocation>
        <location evidence="1">Bacterial flagellum</location>
    </subcellularLocation>
</comment>
<evidence type="ECO:0000313" key="5">
    <source>
        <dbReference type="EMBL" id="SDI34000.1"/>
    </source>
</evidence>
<keyword evidence="3" id="KW-0975">Bacterial flagellum</keyword>
<dbReference type="Gene3D" id="6.10.10.10">
    <property type="entry name" value="Flagellar export chaperone, C-terminal domain"/>
    <property type="match status" value="1"/>
</dbReference>